<dbReference type="Proteomes" id="UP001596087">
    <property type="component" value="Unassembled WGS sequence"/>
</dbReference>
<protein>
    <submittedName>
        <fullName evidence="1">SAM-dependent methyltransferase</fullName>
    </submittedName>
</protein>
<gene>
    <name evidence="1" type="ORF">ACFPGP_05675</name>
</gene>
<keyword evidence="1" id="KW-0808">Transferase</keyword>
<dbReference type="GO" id="GO:0008168">
    <property type="term" value="F:methyltransferase activity"/>
    <property type="evidence" value="ECO:0007669"/>
    <property type="project" value="UniProtKB-KW"/>
</dbReference>
<reference evidence="2" key="1">
    <citation type="journal article" date="2019" name="Int. J. Syst. Evol. Microbiol.">
        <title>The Global Catalogue of Microorganisms (GCM) 10K type strain sequencing project: providing services to taxonomists for standard genome sequencing and annotation.</title>
        <authorList>
            <consortium name="The Broad Institute Genomics Platform"/>
            <consortium name="The Broad Institute Genome Sequencing Center for Infectious Disease"/>
            <person name="Wu L."/>
            <person name="Ma J."/>
        </authorList>
    </citation>
    <scope>NUCLEOTIDE SEQUENCE [LARGE SCALE GENOMIC DNA]</scope>
    <source>
        <strain evidence="2">DFY41</strain>
    </source>
</reference>
<keyword evidence="1" id="KW-0489">Methyltransferase</keyword>
<sequence>MSGCCEPEGYDGLFGAGFSRKLARRYRSRGLDRTATLMVDFLTAQGVEGASVLEIGGGVGAIQLELLRRGAARTTNLEMVDSYEADAAALAREAGMADRMTRLRLDLARAPDAVEPHDIVVLHRVVCCYPDYERLLGAASAHATRLLVFSHPTGNLLNRLLTAGENLSFRLRRNPFRTYLHDPDALVGAAEQGSLRTAYRHSALAWQVVGLA</sequence>
<dbReference type="SUPFAM" id="SSF53335">
    <property type="entry name" value="S-adenosyl-L-methionine-dependent methyltransferases"/>
    <property type="match status" value="1"/>
</dbReference>
<dbReference type="InterPro" id="IPR029063">
    <property type="entry name" value="SAM-dependent_MTases_sf"/>
</dbReference>
<keyword evidence="2" id="KW-1185">Reference proteome</keyword>
<organism evidence="1 2">
    <name type="scientific">Nocardioides taihuensis</name>
    <dbReference type="NCBI Taxonomy" id="1835606"/>
    <lineage>
        <taxon>Bacteria</taxon>
        <taxon>Bacillati</taxon>
        <taxon>Actinomycetota</taxon>
        <taxon>Actinomycetes</taxon>
        <taxon>Propionibacteriales</taxon>
        <taxon>Nocardioidaceae</taxon>
        <taxon>Nocardioides</taxon>
    </lineage>
</organism>
<dbReference type="Gene3D" id="3.40.50.150">
    <property type="entry name" value="Vaccinia Virus protein VP39"/>
    <property type="match status" value="1"/>
</dbReference>
<dbReference type="EMBL" id="JBHSKD010000004">
    <property type="protein sequence ID" value="MFC5176153.1"/>
    <property type="molecule type" value="Genomic_DNA"/>
</dbReference>
<accession>A0ABW0BGR2</accession>
<dbReference type="GO" id="GO:0032259">
    <property type="term" value="P:methylation"/>
    <property type="evidence" value="ECO:0007669"/>
    <property type="project" value="UniProtKB-KW"/>
</dbReference>
<name>A0ABW0BGR2_9ACTN</name>
<dbReference type="RefSeq" id="WP_378588037.1">
    <property type="nucleotide sequence ID" value="NZ_JBHSKD010000004.1"/>
</dbReference>
<evidence type="ECO:0000313" key="1">
    <source>
        <dbReference type="EMBL" id="MFC5176153.1"/>
    </source>
</evidence>
<evidence type="ECO:0000313" key="2">
    <source>
        <dbReference type="Proteomes" id="UP001596087"/>
    </source>
</evidence>
<proteinExistence type="predicted"/>
<comment type="caution">
    <text evidence="1">The sequence shown here is derived from an EMBL/GenBank/DDBJ whole genome shotgun (WGS) entry which is preliminary data.</text>
</comment>